<reference evidence="2 3" key="1">
    <citation type="submission" date="2018-12" db="EMBL/GenBank/DDBJ databases">
        <title>Lysinibacillus antri sp. nov., isolated from a cave soil.</title>
        <authorList>
            <person name="Narsing Rao M.P."/>
            <person name="Zhang H."/>
            <person name="Dong Z.-Y."/>
            <person name="Niu X.-K."/>
            <person name="Zhang K."/>
            <person name="Fang B.-Z."/>
            <person name="Kang Y.-Q."/>
            <person name="Xiao M."/>
            <person name="Li W.-J."/>
        </authorList>
    </citation>
    <scope>NUCLEOTIDE SEQUENCE [LARGE SCALE GENOMIC DNA]</scope>
    <source>
        <strain evidence="2 3">SYSU K30002</strain>
    </source>
</reference>
<feature type="transmembrane region" description="Helical" evidence="1">
    <location>
        <begin position="41"/>
        <end position="63"/>
    </location>
</feature>
<proteinExistence type="predicted"/>
<evidence type="ECO:0000256" key="1">
    <source>
        <dbReference type="SAM" id="Phobius"/>
    </source>
</evidence>
<keyword evidence="1" id="KW-1133">Transmembrane helix</keyword>
<comment type="caution">
    <text evidence="2">The sequence shown here is derived from an EMBL/GenBank/DDBJ whole genome shotgun (WGS) entry which is preliminary data.</text>
</comment>
<dbReference type="RefSeq" id="WP_126656970.1">
    <property type="nucleotide sequence ID" value="NZ_RYYR01000001.1"/>
</dbReference>
<feature type="transmembrane region" description="Helical" evidence="1">
    <location>
        <begin position="213"/>
        <end position="230"/>
    </location>
</feature>
<feature type="transmembrane region" description="Helical" evidence="1">
    <location>
        <begin position="272"/>
        <end position="292"/>
    </location>
</feature>
<sequence>MNDLDEQLKGILRSERSKSMKEHTKQMIQQKVERKKRTSNWTYRAISVSACAIFIVLLATFFVSPTINNQQDTLSFGEIDPGTNIQKVIVLENQQPNRNLNLTSPFYFMKRTSTDQQLFHGIMSILLNAKANAVPWDGAIEEQYAIKDLHFVFDNGSELYLKQASEGDVPNHINYLYDPVAKTKYALSLEEWEQMIDLSDTIWSQKQISKGKWIRIAVYFVVFIFLARFMDKKEKSMYDEEEQVPRFIHVIGSIIGVIFINFLDNIIGTVHFGYILLTFMILITIYSILGSWYKEQPISWRLIFLNNMLIVTFFVLCVYG</sequence>
<name>A0A432LIE5_9BACI</name>
<keyword evidence="1" id="KW-0472">Membrane</keyword>
<dbReference type="EMBL" id="RYYR01000001">
    <property type="protein sequence ID" value="RUL56854.1"/>
    <property type="molecule type" value="Genomic_DNA"/>
</dbReference>
<dbReference type="Proteomes" id="UP000287910">
    <property type="component" value="Unassembled WGS sequence"/>
</dbReference>
<evidence type="ECO:0000313" key="3">
    <source>
        <dbReference type="Proteomes" id="UP000287910"/>
    </source>
</evidence>
<dbReference type="AlphaFoldDB" id="A0A432LIE5"/>
<keyword evidence="3" id="KW-1185">Reference proteome</keyword>
<evidence type="ECO:0000313" key="2">
    <source>
        <dbReference type="EMBL" id="RUL56854.1"/>
    </source>
</evidence>
<gene>
    <name evidence="2" type="ORF">EK386_00055</name>
</gene>
<keyword evidence="1" id="KW-0812">Transmembrane</keyword>
<organism evidence="2 3">
    <name type="scientific">Lysinibacillus antri</name>
    <dbReference type="NCBI Taxonomy" id="2498145"/>
    <lineage>
        <taxon>Bacteria</taxon>
        <taxon>Bacillati</taxon>
        <taxon>Bacillota</taxon>
        <taxon>Bacilli</taxon>
        <taxon>Bacillales</taxon>
        <taxon>Bacillaceae</taxon>
        <taxon>Lysinibacillus</taxon>
    </lineage>
</organism>
<feature type="transmembrane region" description="Helical" evidence="1">
    <location>
        <begin position="246"/>
        <end position="263"/>
    </location>
</feature>
<feature type="transmembrane region" description="Helical" evidence="1">
    <location>
        <begin position="298"/>
        <end position="319"/>
    </location>
</feature>
<accession>A0A432LIE5</accession>
<protein>
    <submittedName>
        <fullName evidence="2">Uncharacterized protein</fullName>
    </submittedName>
</protein>